<evidence type="ECO:0000313" key="2">
    <source>
        <dbReference type="Proteomes" id="UP000029558"/>
    </source>
</evidence>
<dbReference type="AlphaFoldDB" id="A0A1L6TGB4"/>
<accession>A0A1L6TGB4</accession>
<evidence type="ECO:0000313" key="1">
    <source>
        <dbReference type="EMBL" id="ALB21445.1"/>
    </source>
</evidence>
<dbReference type="Proteomes" id="UP000029558">
    <property type="component" value="Chromosome"/>
</dbReference>
<gene>
    <name evidence="1" type="ORF">KU39_261</name>
</gene>
<reference evidence="1 2" key="1">
    <citation type="journal article" date="2014" name="Genome Announc.">
        <title>Comparative Genome Analysis of Two Isolates of the Fish Pathogen Piscirickettsia salmonis from Different Hosts Reveals Major Differences in Virulence-Associated Secretion Systems.</title>
        <authorList>
            <person name="Bohle H."/>
            <person name="Henriquez P."/>
            <person name="Grothusen H."/>
            <person name="Navas E."/>
            <person name="Sandoval A."/>
            <person name="Bustamante F."/>
            <person name="Bustos P."/>
            <person name="Mancilla M."/>
        </authorList>
    </citation>
    <scope>NUCLEOTIDE SEQUENCE [LARGE SCALE GENOMIC DNA]</scope>
    <source>
        <strain evidence="2">B1-32597</strain>
    </source>
</reference>
<protein>
    <submittedName>
        <fullName evidence="1">RNA pseudouridine synthase</fullName>
    </submittedName>
</protein>
<proteinExistence type="predicted"/>
<dbReference type="EMBL" id="CP012508">
    <property type="protein sequence ID" value="ALB21445.1"/>
    <property type="molecule type" value="Genomic_DNA"/>
</dbReference>
<dbReference type="OrthoDB" id="9888422at2"/>
<sequence>MPGFRDLPQVLRHKIAENLSDEDIIRFAQTNRSNNAATHIKSLLQAAQVEKYIKREVAKRVDPEQFKLHVDIDARNYKVYIKIEYNKPVEASFTWTEDPSSRTGLTYGMPAMLAMVDAFEDKTPSFSSSRKEEHLYFEGESLKKLLNMTGNSRQQTSALALYATTRVMLQHSEQYELSQQPEDSCLAM</sequence>
<dbReference type="RefSeq" id="WP_017376236.1">
    <property type="nucleotide sequence ID" value="NZ_CP012508.1"/>
</dbReference>
<organism evidence="1 2">
    <name type="scientific">Piscirickettsia salmonis</name>
    <dbReference type="NCBI Taxonomy" id="1238"/>
    <lineage>
        <taxon>Bacteria</taxon>
        <taxon>Pseudomonadati</taxon>
        <taxon>Pseudomonadota</taxon>
        <taxon>Gammaproteobacteria</taxon>
        <taxon>Thiotrichales</taxon>
        <taxon>Piscirickettsiaceae</taxon>
        <taxon>Piscirickettsia</taxon>
    </lineage>
</organism>
<name>A0A1L6TGB4_PISSA</name>